<dbReference type="PANTHER" id="PTHR36435">
    <property type="entry name" value="SLR1288 PROTEIN"/>
    <property type="match status" value="1"/>
</dbReference>
<dbReference type="RefSeq" id="WP_263074255.1">
    <property type="nucleotide sequence ID" value="NZ_JAOUSF010000005.1"/>
</dbReference>
<feature type="transmembrane region" description="Helical" evidence="1">
    <location>
        <begin position="92"/>
        <end position="110"/>
    </location>
</feature>
<reference evidence="3" key="1">
    <citation type="submission" date="2022-10" db="EMBL/GenBank/DDBJ databases">
        <title>Description of Fervidibacillus gen. nov. in the family Fervidibacillaceae fam. nov. with two species, Fervidibacillus albus sp. nov., and Fervidibacillus halotolerans sp. nov., isolated from tidal flat sediments.</title>
        <authorList>
            <person name="Kwon K.K."/>
            <person name="Yang S.-H."/>
        </authorList>
    </citation>
    <scope>NUCLEOTIDE SEQUENCE</scope>
    <source>
        <strain evidence="3">JCM 19140</strain>
    </source>
</reference>
<proteinExistence type="predicted"/>
<feature type="transmembrane region" description="Helical" evidence="1">
    <location>
        <begin position="21"/>
        <end position="46"/>
    </location>
</feature>
<keyword evidence="3" id="KW-0645">Protease</keyword>
<accession>A0AAE3LPG8</accession>
<feature type="transmembrane region" description="Helical" evidence="1">
    <location>
        <begin position="58"/>
        <end position="80"/>
    </location>
</feature>
<keyword evidence="3" id="KW-0378">Hydrolase</keyword>
<sequence>MEYSTDNLKNKKKEVNQKDAIIVFSSFTFICVAIIFSLIVYDVFTIQNLLSFGNLQVLFIYTITASIGLLLFGIILSLYIPAKLIDDTNKSYQSYSLLRMFIFLLLGALFEELLFRGIMQNLLFLFFDNQWISIIITTFLFVAMHTQYFKKPIMLLNITIPGLIFGWIYFETNNIVVPIVVHFIMNFGITLLFKYDVIRMKR</sequence>
<dbReference type="PANTHER" id="PTHR36435:SF1">
    <property type="entry name" value="CAAX AMINO TERMINAL PROTEASE FAMILY PROTEIN"/>
    <property type="match status" value="1"/>
</dbReference>
<dbReference type="EMBL" id="JAOUSF010000005">
    <property type="protein sequence ID" value="MCU9614937.1"/>
    <property type="molecule type" value="Genomic_DNA"/>
</dbReference>
<evidence type="ECO:0000313" key="4">
    <source>
        <dbReference type="Proteomes" id="UP001209318"/>
    </source>
</evidence>
<keyword evidence="1" id="KW-0472">Membrane</keyword>
<dbReference type="GO" id="GO:0080120">
    <property type="term" value="P:CAAX-box protein maturation"/>
    <property type="evidence" value="ECO:0007669"/>
    <property type="project" value="UniProtKB-ARBA"/>
</dbReference>
<dbReference type="AlphaFoldDB" id="A0AAE3LPG8"/>
<keyword evidence="3" id="KW-0482">Metalloprotease</keyword>
<feature type="transmembrane region" description="Helical" evidence="1">
    <location>
        <begin position="154"/>
        <end position="170"/>
    </location>
</feature>
<keyword evidence="1" id="KW-0812">Transmembrane</keyword>
<feature type="domain" description="CAAX prenyl protease 2/Lysostaphin resistance protein A-like" evidence="2">
    <location>
        <begin position="96"/>
        <end position="187"/>
    </location>
</feature>
<dbReference type="Proteomes" id="UP001209318">
    <property type="component" value="Unassembled WGS sequence"/>
</dbReference>
<keyword evidence="4" id="KW-1185">Reference proteome</keyword>
<evidence type="ECO:0000259" key="2">
    <source>
        <dbReference type="Pfam" id="PF02517"/>
    </source>
</evidence>
<feature type="transmembrane region" description="Helical" evidence="1">
    <location>
        <begin position="176"/>
        <end position="193"/>
    </location>
</feature>
<protein>
    <submittedName>
        <fullName evidence="3">CPBP family intramembrane metalloprotease</fullName>
    </submittedName>
</protein>
<evidence type="ECO:0000256" key="1">
    <source>
        <dbReference type="SAM" id="Phobius"/>
    </source>
</evidence>
<keyword evidence="1" id="KW-1133">Transmembrane helix</keyword>
<gene>
    <name evidence="3" type="ORF">OEV98_15435</name>
</gene>
<feature type="transmembrane region" description="Helical" evidence="1">
    <location>
        <begin position="122"/>
        <end position="142"/>
    </location>
</feature>
<dbReference type="Pfam" id="PF02517">
    <property type="entry name" value="Rce1-like"/>
    <property type="match status" value="1"/>
</dbReference>
<evidence type="ECO:0000313" key="3">
    <source>
        <dbReference type="EMBL" id="MCU9614937.1"/>
    </source>
</evidence>
<organism evidence="3 4">
    <name type="scientific">Perspicuibacillus lycopersici</name>
    <dbReference type="NCBI Taxonomy" id="1325689"/>
    <lineage>
        <taxon>Bacteria</taxon>
        <taxon>Bacillati</taxon>
        <taxon>Bacillota</taxon>
        <taxon>Bacilli</taxon>
        <taxon>Bacillales</taxon>
        <taxon>Bacillaceae</taxon>
        <taxon>Perspicuibacillus</taxon>
    </lineage>
</organism>
<name>A0AAE3LPG8_9BACI</name>
<dbReference type="GO" id="GO:0004175">
    <property type="term" value="F:endopeptidase activity"/>
    <property type="evidence" value="ECO:0007669"/>
    <property type="project" value="UniProtKB-ARBA"/>
</dbReference>
<dbReference type="GO" id="GO:0008237">
    <property type="term" value="F:metallopeptidase activity"/>
    <property type="evidence" value="ECO:0007669"/>
    <property type="project" value="UniProtKB-KW"/>
</dbReference>
<dbReference type="InterPro" id="IPR052710">
    <property type="entry name" value="CAAX_protease"/>
</dbReference>
<comment type="caution">
    <text evidence="3">The sequence shown here is derived from an EMBL/GenBank/DDBJ whole genome shotgun (WGS) entry which is preliminary data.</text>
</comment>
<dbReference type="InterPro" id="IPR003675">
    <property type="entry name" value="Rce1/LyrA-like_dom"/>
</dbReference>